<evidence type="ECO:0000313" key="3">
    <source>
        <dbReference type="Proteomes" id="UP000622547"/>
    </source>
</evidence>
<dbReference type="AlphaFoldDB" id="A0A8J3U4F2"/>
<evidence type="ECO:0000313" key="2">
    <source>
        <dbReference type="EMBL" id="GII37772.1"/>
    </source>
</evidence>
<protein>
    <submittedName>
        <fullName evidence="2">Uncharacterized protein</fullName>
    </submittedName>
</protein>
<evidence type="ECO:0000256" key="1">
    <source>
        <dbReference type="SAM" id="MobiDB-lite"/>
    </source>
</evidence>
<dbReference type="Proteomes" id="UP000622547">
    <property type="component" value="Unassembled WGS sequence"/>
</dbReference>
<gene>
    <name evidence="2" type="ORF">Pph01_27750</name>
</gene>
<dbReference type="EMBL" id="BOOP01000009">
    <property type="protein sequence ID" value="GII37772.1"/>
    <property type="molecule type" value="Genomic_DNA"/>
</dbReference>
<sequence>MQKGLAASPSWPLGTKGYVVYQGKKAEFFIGDRGPGIPSDNGVMIDLDGKTFAYLTGGTWDGSSLTVEGNGGAGHISVTYVVTEWGSGLGKKATPRPFSTGAYGVHDDSPNGPVIVCPSAAASPAAAVSPASPPAGASPDSQASPAGSVSPAASADDGASAAPGFSAVSASGPYSEPVVPCPEISAALIVCAVAAAAGRSALRRAARRT</sequence>
<reference evidence="2 3" key="1">
    <citation type="submission" date="2021-01" db="EMBL/GenBank/DDBJ databases">
        <title>Whole genome shotgun sequence of Planotetraspora phitsanulokensis NBRC 104273.</title>
        <authorList>
            <person name="Komaki H."/>
            <person name="Tamura T."/>
        </authorList>
    </citation>
    <scope>NUCLEOTIDE SEQUENCE [LARGE SCALE GENOMIC DNA]</scope>
    <source>
        <strain evidence="2 3">NBRC 104273</strain>
    </source>
</reference>
<organism evidence="2 3">
    <name type="scientific">Planotetraspora phitsanulokensis</name>
    <dbReference type="NCBI Taxonomy" id="575192"/>
    <lineage>
        <taxon>Bacteria</taxon>
        <taxon>Bacillati</taxon>
        <taxon>Actinomycetota</taxon>
        <taxon>Actinomycetes</taxon>
        <taxon>Streptosporangiales</taxon>
        <taxon>Streptosporangiaceae</taxon>
        <taxon>Planotetraspora</taxon>
    </lineage>
</organism>
<comment type="caution">
    <text evidence="2">The sequence shown here is derived from an EMBL/GenBank/DDBJ whole genome shotgun (WGS) entry which is preliminary data.</text>
</comment>
<keyword evidence="3" id="KW-1185">Reference proteome</keyword>
<proteinExistence type="predicted"/>
<name>A0A8J3U4F2_9ACTN</name>
<feature type="region of interest" description="Disordered" evidence="1">
    <location>
        <begin position="127"/>
        <end position="162"/>
    </location>
</feature>
<accession>A0A8J3U4F2</accession>
<dbReference type="RefSeq" id="WP_373315654.1">
    <property type="nucleotide sequence ID" value="NZ_BAABHI010000027.1"/>
</dbReference>